<feature type="transmembrane region" description="Helical" evidence="7">
    <location>
        <begin position="332"/>
        <end position="352"/>
    </location>
</feature>
<dbReference type="InterPro" id="IPR018456">
    <property type="entry name" value="PTR2_symporter_CS"/>
</dbReference>
<keyword evidence="5 7" id="KW-0472">Membrane</keyword>
<dbReference type="GO" id="GO:0022857">
    <property type="term" value="F:transmembrane transporter activity"/>
    <property type="evidence" value="ECO:0007669"/>
    <property type="project" value="InterPro"/>
</dbReference>
<dbReference type="Gene3D" id="2.60.120.330">
    <property type="entry name" value="B-lactam Antibiotic, Isopenicillin N Synthase, Chain"/>
    <property type="match status" value="1"/>
</dbReference>
<dbReference type="Gene3D" id="1.20.1250.20">
    <property type="entry name" value="MFS general substrate transporter like domains"/>
    <property type="match status" value="1"/>
</dbReference>
<evidence type="ECO:0000256" key="2">
    <source>
        <dbReference type="ARBA" id="ARBA00005982"/>
    </source>
</evidence>
<feature type="transmembrane region" description="Helical" evidence="7">
    <location>
        <begin position="454"/>
        <end position="475"/>
    </location>
</feature>
<keyword evidence="3 7" id="KW-0812">Transmembrane</keyword>
<name>A0A8H4GUS7_9EURO</name>
<gene>
    <name evidence="8" type="ORF">CNMCM6805_006610</name>
</gene>
<comment type="similarity">
    <text evidence="2">Belongs to the major facilitator superfamily. Proton-dependent oligopeptide transporter (POT/PTR) (TC 2.A.17) family.</text>
</comment>
<feature type="transmembrane region" description="Helical" evidence="7">
    <location>
        <begin position="247"/>
        <end position="266"/>
    </location>
</feature>
<organism evidence="8 9">
    <name type="scientific">Aspergillus fumigatiaffinis</name>
    <dbReference type="NCBI Taxonomy" id="340414"/>
    <lineage>
        <taxon>Eukaryota</taxon>
        <taxon>Fungi</taxon>
        <taxon>Dikarya</taxon>
        <taxon>Ascomycota</taxon>
        <taxon>Pezizomycotina</taxon>
        <taxon>Eurotiomycetes</taxon>
        <taxon>Eurotiomycetidae</taxon>
        <taxon>Eurotiales</taxon>
        <taxon>Aspergillaceae</taxon>
        <taxon>Aspergillus</taxon>
        <taxon>Aspergillus subgen. Fumigati</taxon>
    </lineage>
</organism>
<dbReference type="EMBL" id="JAAAPX010000040">
    <property type="protein sequence ID" value="KAF4238156.1"/>
    <property type="molecule type" value="Genomic_DNA"/>
</dbReference>
<dbReference type="PROSITE" id="PS01022">
    <property type="entry name" value="PTR2_1"/>
    <property type="match status" value="1"/>
</dbReference>
<accession>A0A8H4GUS7</accession>
<dbReference type="AlphaFoldDB" id="A0A8H4GUS7"/>
<evidence type="ECO:0000313" key="8">
    <source>
        <dbReference type="EMBL" id="KAF4238156.1"/>
    </source>
</evidence>
<reference evidence="8" key="2">
    <citation type="submission" date="2020-04" db="EMBL/GenBank/DDBJ databases">
        <authorList>
            <person name="Santos R.A.C."/>
            <person name="Steenwyk J.L."/>
            <person name="Rivero-Menendez O."/>
            <person name="Mead M.E."/>
            <person name="Silva L.P."/>
            <person name="Bastos R.W."/>
            <person name="Alastruey-Izquierdo A."/>
            <person name="Goldman G.H."/>
            <person name="Rokas A."/>
        </authorList>
    </citation>
    <scope>NUCLEOTIDE SEQUENCE</scope>
    <source>
        <strain evidence="8">CNM-CM6805</strain>
    </source>
</reference>
<keyword evidence="9" id="KW-1185">Reference proteome</keyword>
<evidence type="ECO:0000256" key="4">
    <source>
        <dbReference type="ARBA" id="ARBA00022989"/>
    </source>
</evidence>
<evidence type="ECO:0000256" key="7">
    <source>
        <dbReference type="SAM" id="Phobius"/>
    </source>
</evidence>
<evidence type="ECO:0000256" key="6">
    <source>
        <dbReference type="SAM" id="MobiDB-lite"/>
    </source>
</evidence>
<keyword evidence="4 7" id="KW-1133">Transmembrane helix</keyword>
<feature type="transmembrane region" description="Helical" evidence="7">
    <location>
        <begin position="414"/>
        <end position="434"/>
    </location>
</feature>
<dbReference type="InterPro" id="IPR027443">
    <property type="entry name" value="IPNS-like_sf"/>
</dbReference>
<dbReference type="SUPFAM" id="SSF51197">
    <property type="entry name" value="Clavaminate synthase-like"/>
    <property type="match status" value="1"/>
</dbReference>
<dbReference type="InterPro" id="IPR036259">
    <property type="entry name" value="MFS_trans_sf"/>
</dbReference>
<comment type="caution">
    <text evidence="8">The sequence shown here is derived from an EMBL/GenBank/DDBJ whole genome shotgun (WGS) entry which is preliminary data.</text>
</comment>
<feature type="transmembrane region" description="Helical" evidence="7">
    <location>
        <begin position="309"/>
        <end position="326"/>
    </location>
</feature>
<dbReference type="GO" id="GO:0016020">
    <property type="term" value="C:membrane"/>
    <property type="evidence" value="ECO:0007669"/>
    <property type="project" value="UniProtKB-SubCell"/>
</dbReference>
<evidence type="ECO:0000256" key="3">
    <source>
        <dbReference type="ARBA" id="ARBA00022692"/>
    </source>
</evidence>
<proteinExistence type="inferred from homology"/>
<sequence>MNEKSAVNHGSLPTVSLAKLIDGDAGTVNELTSACRDIGFFYLDLRNDLSITDGLCRLPFDKKQEYSTEKFTVSKIIGYKPAGLTTGPYGGKNDGFESFMNPSNALFDLDPNMPMTAPEPLTSKRDLLGHLLGIFTSKIPSTIFLVAVAELAERFTYRCITAPMQNYVENAHDDPLRPGALGRGQGVATGINYFFTGRCYMAPILGAAVADSLLGRFWTICLGTGVASCGVLILCITSFPASLEHGAGLPGLIVALVLIGLGFGGIKSNVAPLIAEQYARKPLQIKTLTSGEKVIVDPNVTIQTIYGRYYWVINIGSLSVIPASWLELKVSFWAAFLLPLCFWVLPVGALAVGRGRYVVQNPSGSVLIKAMRVFWVGLKRGCNLDAAKPSVLAQTHPGTTVSWDDAFVEELKRALVACSVFCVFPIFWVCYGQTNSNLVSQAATMKTYGIPNDMMGCFNPIMVLTFLPTMEKVVYPTLRRFRLSFKPISRITAGFLVMACAIGYSAGIQDLIYRSPPCYEHPLSGHCSDGGTTPNDVSVFLQVPVYTMTALSEVLAYVAGMEYAYTKAPKSMRSIVSALFLLTCTIGSMLGITLSPVSKDPKVLVEYASLSGVMLITAVLFLLAFGKYNKIEEKMNMLNSGDGDSTPVSETVQQTQATQKA</sequence>
<evidence type="ECO:0000256" key="1">
    <source>
        <dbReference type="ARBA" id="ARBA00004141"/>
    </source>
</evidence>
<feature type="transmembrane region" description="Helical" evidence="7">
    <location>
        <begin position="217"/>
        <end position="241"/>
    </location>
</feature>
<feature type="region of interest" description="Disordered" evidence="6">
    <location>
        <begin position="639"/>
        <end position="661"/>
    </location>
</feature>
<dbReference type="OrthoDB" id="8904098at2759"/>
<evidence type="ECO:0000256" key="5">
    <source>
        <dbReference type="ARBA" id="ARBA00023136"/>
    </source>
</evidence>
<dbReference type="SUPFAM" id="SSF103473">
    <property type="entry name" value="MFS general substrate transporter"/>
    <property type="match status" value="1"/>
</dbReference>
<feature type="transmembrane region" description="Helical" evidence="7">
    <location>
        <begin position="607"/>
        <end position="625"/>
    </location>
</feature>
<dbReference type="InterPro" id="IPR000109">
    <property type="entry name" value="POT_fam"/>
</dbReference>
<evidence type="ECO:0008006" key="10">
    <source>
        <dbReference type="Google" id="ProtNLM"/>
    </source>
</evidence>
<dbReference type="Proteomes" id="UP000653565">
    <property type="component" value="Unassembled WGS sequence"/>
</dbReference>
<feature type="transmembrane region" description="Helical" evidence="7">
    <location>
        <begin position="487"/>
        <end position="507"/>
    </location>
</feature>
<evidence type="ECO:0000313" key="9">
    <source>
        <dbReference type="Proteomes" id="UP000653565"/>
    </source>
</evidence>
<reference evidence="8" key="1">
    <citation type="journal article" date="2020" name="bioRxiv">
        <title>Genomic and phenotypic heterogeneity of clinical isolates of the human pathogens Aspergillus fumigatus, Aspergillus lentulus and Aspergillus fumigatiaffinis.</title>
        <authorList>
            <person name="dos Santos R.A.C."/>
            <person name="Steenwyk J.L."/>
            <person name="Rivero-Menendez O."/>
            <person name="Mead M.E."/>
            <person name="Silva L.P."/>
            <person name="Bastos R.W."/>
            <person name="Alastruey-Izquierdo A."/>
            <person name="Goldman G.H."/>
            <person name="Rokas A."/>
        </authorList>
    </citation>
    <scope>NUCLEOTIDE SEQUENCE</scope>
    <source>
        <strain evidence="8">CNM-CM6805</strain>
    </source>
</reference>
<dbReference type="Pfam" id="PF00854">
    <property type="entry name" value="PTR2"/>
    <property type="match status" value="1"/>
</dbReference>
<feature type="transmembrane region" description="Helical" evidence="7">
    <location>
        <begin position="543"/>
        <end position="563"/>
    </location>
</feature>
<dbReference type="PANTHER" id="PTHR11654">
    <property type="entry name" value="OLIGOPEPTIDE TRANSPORTER-RELATED"/>
    <property type="match status" value="1"/>
</dbReference>
<dbReference type="GO" id="GO:0006857">
    <property type="term" value="P:oligopeptide transport"/>
    <property type="evidence" value="ECO:0007669"/>
    <property type="project" value="InterPro"/>
</dbReference>
<feature type="transmembrane region" description="Helical" evidence="7">
    <location>
        <begin position="575"/>
        <end position="595"/>
    </location>
</feature>
<protein>
    <recommendedName>
        <fullName evidence="10">Oligopeptide transporter</fullName>
    </recommendedName>
</protein>
<comment type="subcellular location">
    <subcellularLocation>
        <location evidence="1">Membrane</location>
        <topology evidence="1">Multi-pass membrane protein</topology>
    </subcellularLocation>
</comment>